<sequence length="741" mass="84553">MAMVPRKMQSRANRHIFSASDDTAMTKHILATHTPVDGHVDVRPLLNVVQDIFHRAASLIPAIVQGKQVQMDAMKDSGDQSDLADVLDISYHTINKISCEICCKCSNGSVHATTMGILSMLSSYSWDAKAVIALAAFATNFGEFWLVAQLYATNRLAKSVAKLKHIHETLEQVDDLGPKFETINNLLKAMLDVTNYIVQFHELPSQYIDPEAPEMFTAFTLIPGAVYWTIRSIVSCASHILGITGLGQVYMTSTVETWELSSLAHKLDNINSHLRKQLTLCHQHLDDNKQRESFETLRLLFETLHLDNLMVLKAMFCSKDDPLSLFDGSSKQRLNCDFRLTDMNQNIHFKLLVNDPIREKLRCSNLQRICLQVSIEVLRKKNVLLYITDLHNVPDQELVIFEQMYLESRQDSARLESQYELVWIPVVDKAIPWTEVKPKFEKLQPMMSWYSLYDPSLLEPAVIRYIKEVWFFKTKPILVVLDPQGKVVNLNAIPMMWIWGSLAYPFSSSREAALWNEEIWGLGLLADAIDPTLLDWVSEGKYICLYGGDDMDWIRKFTSTAYSLAKALQLPLEMIYVGKSNPGKKVQEINNAIQEEKLSNVLPDPAIIWFFWVRLESMWHSKIQQSKTVENDQIMHEVMRILTYDSGDPGWAVISHSTEKMAQGKGDTFLKCLNEHEQWKGTAQDKGILAAMCDYIQGLQTPHHCNRLILPGTSDGIPDKVVCAECGRRMEKFYMYRCCNE</sequence>
<dbReference type="Pfam" id="PF14576">
    <property type="entry name" value="SEO_N"/>
    <property type="match status" value="1"/>
</dbReference>
<keyword evidence="4" id="KW-1185">Reference proteome</keyword>
<feature type="non-terminal residue" evidence="3">
    <location>
        <position position="1"/>
    </location>
</feature>
<dbReference type="PANTHER" id="PTHR33232">
    <property type="entry name" value="PROTEIN SIEVE ELEMENT OCCLUSION B-LIKE"/>
    <property type="match status" value="1"/>
</dbReference>
<dbReference type="Pfam" id="PF14577">
    <property type="entry name" value="SEO_C"/>
    <property type="match status" value="1"/>
</dbReference>
<dbReference type="InterPro" id="IPR027944">
    <property type="entry name" value="SEO_C"/>
</dbReference>
<evidence type="ECO:0000259" key="1">
    <source>
        <dbReference type="Pfam" id="PF14576"/>
    </source>
</evidence>
<proteinExistence type="predicted"/>
<dbReference type="EMBL" id="QJKJ01013523">
    <property type="protein sequence ID" value="RDX66256.1"/>
    <property type="molecule type" value="Genomic_DNA"/>
</dbReference>
<dbReference type="InterPro" id="IPR027942">
    <property type="entry name" value="SEO_N"/>
</dbReference>
<reference evidence="3" key="1">
    <citation type="submission" date="2018-05" db="EMBL/GenBank/DDBJ databases">
        <title>Draft genome of Mucuna pruriens seed.</title>
        <authorList>
            <person name="Nnadi N.E."/>
            <person name="Vos R."/>
            <person name="Hasami M.H."/>
            <person name="Devisetty U.K."/>
            <person name="Aguiy J.C."/>
        </authorList>
    </citation>
    <scope>NUCLEOTIDE SEQUENCE [LARGE SCALE GENOMIC DNA]</scope>
    <source>
        <strain evidence="3">JCA_2017</strain>
    </source>
</reference>
<evidence type="ECO:0000259" key="2">
    <source>
        <dbReference type="Pfam" id="PF14577"/>
    </source>
</evidence>
<dbReference type="STRING" id="157652.A0A371EJR9"/>
<protein>
    <submittedName>
        <fullName evidence="3">Protein SIEVE ELEMENT OCCLUSION B</fullName>
    </submittedName>
</protein>
<gene>
    <name evidence="3" type="primary">SEOB</name>
    <name evidence="3" type="ORF">CR513_54994</name>
</gene>
<accession>A0A371EJR9</accession>
<feature type="domain" description="Sieve element occlusion C-terminal" evidence="2">
    <location>
        <begin position="509"/>
        <end position="740"/>
    </location>
</feature>
<dbReference type="InterPro" id="IPR039299">
    <property type="entry name" value="SEOA"/>
</dbReference>
<dbReference type="Proteomes" id="UP000257109">
    <property type="component" value="Unassembled WGS sequence"/>
</dbReference>
<dbReference type="PANTHER" id="PTHR33232:SF10">
    <property type="entry name" value="SIEVE ELEMENT OCCLUSION-RELATED"/>
    <property type="match status" value="1"/>
</dbReference>
<evidence type="ECO:0000313" key="3">
    <source>
        <dbReference type="EMBL" id="RDX66256.1"/>
    </source>
</evidence>
<evidence type="ECO:0000313" key="4">
    <source>
        <dbReference type="Proteomes" id="UP000257109"/>
    </source>
</evidence>
<dbReference type="GO" id="GO:0010088">
    <property type="term" value="P:phloem development"/>
    <property type="evidence" value="ECO:0007669"/>
    <property type="project" value="InterPro"/>
</dbReference>
<comment type="caution">
    <text evidence="3">The sequence shown here is derived from an EMBL/GenBank/DDBJ whole genome shotgun (WGS) entry which is preliminary data.</text>
</comment>
<dbReference type="AlphaFoldDB" id="A0A371EJR9"/>
<feature type="domain" description="Sieve element occlusion N-terminal" evidence="1">
    <location>
        <begin position="20"/>
        <end position="305"/>
    </location>
</feature>
<organism evidence="3 4">
    <name type="scientific">Mucuna pruriens</name>
    <name type="common">Velvet bean</name>
    <name type="synonym">Dolichos pruriens</name>
    <dbReference type="NCBI Taxonomy" id="157652"/>
    <lineage>
        <taxon>Eukaryota</taxon>
        <taxon>Viridiplantae</taxon>
        <taxon>Streptophyta</taxon>
        <taxon>Embryophyta</taxon>
        <taxon>Tracheophyta</taxon>
        <taxon>Spermatophyta</taxon>
        <taxon>Magnoliopsida</taxon>
        <taxon>eudicotyledons</taxon>
        <taxon>Gunneridae</taxon>
        <taxon>Pentapetalae</taxon>
        <taxon>rosids</taxon>
        <taxon>fabids</taxon>
        <taxon>Fabales</taxon>
        <taxon>Fabaceae</taxon>
        <taxon>Papilionoideae</taxon>
        <taxon>50 kb inversion clade</taxon>
        <taxon>NPAAA clade</taxon>
        <taxon>indigoferoid/millettioid clade</taxon>
        <taxon>Phaseoleae</taxon>
        <taxon>Mucuna</taxon>
    </lineage>
</organism>
<name>A0A371EJR9_MUCPR</name>
<dbReference type="OrthoDB" id="1854460at2759"/>